<dbReference type="Gene3D" id="3.20.20.70">
    <property type="entry name" value="Aldolase class I"/>
    <property type="match status" value="1"/>
</dbReference>
<dbReference type="Proteomes" id="UP001215549">
    <property type="component" value="Chromosome"/>
</dbReference>
<dbReference type="AlphaFoldDB" id="A0AA45W7W4"/>
<evidence type="ECO:0000256" key="1">
    <source>
        <dbReference type="ARBA" id="ARBA00009405"/>
    </source>
</evidence>
<dbReference type="SUPFAM" id="SSF51569">
    <property type="entry name" value="Aldolase"/>
    <property type="match status" value="1"/>
</dbReference>
<dbReference type="PANTHER" id="PTHR42738:SF7">
    <property type="entry name" value="HYDROXYMETHYLGLUTARYL-COA LYASE"/>
    <property type="match status" value="1"/>
</dbReference>
<keyword evidence="3 5" id="KW-0456">Lyase</keyword>
<reference evidence="6 8" key="2">
    <citation type="submission" date="2021-01" db="EMBL/GenBank/DDBJ databases">
        <title>Biogeographic distribution of Paracoccus.</title>
        <authorList>
            <person name="Hollensteiner J."/>
            <person name="Leineberger J."/>
            <person name="Brinkhoff T."/>
            <person name="Daniel R."/>
        </authorList>
    </citation>
    <scope>NUCLEOTIDE SEQUENCE [LARGE SCALE GENOMIC DNA]</scope>
    <source>
        <strain evidence="6 8">DSM 18447</strain>
    </source>
</reference>
<dbReference type="EMBL" id="CP067140">
    <property type="protein sequence ID" value="WCR05268.1"/>
    <property type="molecule type" value="Genomic_DNA"/>
</dbReference>
<dbReference type="RefSeq" id="WP_076528333.1">
    <property type="nucleotide sequence ID" value="NZ_FTOU01000021.1"/>
</dbReference>
<dbReference type="CDD" id="cd07938">
    <property type="entry name" value="DRE_TIM_HMGL"/>
    <property type="match status" value="1"/>
</dbReference>
<evidence type="ECO:0000256" key="2">
    <source>
        <dbReference type="ARBA" id="ARBA00022723"/>
    </source>
</evidence>
<dbReference type="GO" id="GO:0004419">
    <property type="term" value="F:hydroxymethylglutaryl-CoA lyase activity"/>
    <property type="evidence" value="ECO:0007669"/>
    <property type="project" value="TreeGrafter"/>
</dbReference>
<dbReference type="Pfam" id="PF00682">
    <property type="entry name" value="HMGL-like"/>
    <property type="match status" value="1"/>
</dbReference>
<dbReference type="InterPro" id="IPR000891">
    <property type="entry name" value="PYR_CT"/>
</dbReference>
<dbReference type="NCBIfam" id="NF004283">
    <property type="entry name" value="PRK05692.1"/>
    <property type="match status" value="1"/>
</dbReference>
<keyword evidence="2" id="KW-0479">Metal-binding</keyword>
<dbReference type="GO" id="GO:0046872">
    <property type="term" value="F:metal ion binding"/>
    <property type="evidence" value="ECO:0007669"/>
    <property type="project" value="UniProtKB-KW"/>
</dbReference>
<evidence type="ECO:0000313" key="6">
    <source>
        <dbReference type="EMBL" id="WCR05268.1"/>
    </source>
</evidence>
<gene>
    <name evidence="6" type="ORF">JHX88_11405</name>
    <name evidence="5" type="ORF">SAMN05421772_12145</name>
</gene>
<dbReference type="InterPro" id="IPR043594">
    <property type="entry name" value="HMGL"/>
</dbReference>
<comment type="similarity">
    <text evidence="1">Belongs to the HMG-CoA lyase family.</text>
</comment>
<organism evidence="5 7">
    <name type="scientific">Paracoccus saliphilus</name>
    <dbReference type="NCBI Taxonomy" id="405559"/>
    <lineage>
        <taxon>Bacteria</taxon>
        <taxon>Pseudomonadati</taxon>
        <taxon>Pseudomonadota</taxon>
        <taxon>Alphaproteobacteria</taxon>
        <taxon>Rhodobacterales</taxon>
        <taxon>Paracoccaceae</taxon>
        <taxon>Paracoccus</taxon>
    </lineage>
</organism>
<dbReference type="GO" id="GO:0006552">
    <property type="term" value="P:L-leucine catabolic process"/>
    <property type="evidence" value="ECO:0007669"/>
    <property type="project" value="TreeGrafter"/>
</dbReference>
<evidence type="ECO:0000313" key="8">
    <source>
        <dbReference type="Proteomes" id="UP001215549"/>
    </source>
</evidence>
<evidence type="ECO:0000256" key="3">
    <source>
        <dbReference type="ARBA" id="ARBA00023239"/>
    </source>
</evidence>
<dbReference type="GO" id="GO:0046951">
    <property type="term" value="P:ketone body biosynthetic process"/>
    <property type="evidence" value="ECO:0007669"/>
    <property type="project" value="TreeGrafter"/>
</dbReference>
<keyword evidence="8" id="KW-1185">Reference proteome</keyword>
<dbReference type="PROSITE" id="PS50991">
    <property type="entry name" value="PYR_CT"/>
    <property type="match status" value="1"/>
</dbReference>
<evidence type="ECO:0000313" key="7">
    <source>
        <dbReference type="Proteomes" id="UP000186216"/>
    </source>
</evidence>
<reference evidence="5 7" key="1">
    <citation type="submission" date="2017-01" db="EMBL/GenBank/DDBJ databases">
        <authorList>
            <person name="Varghese N."/>
            <person name="Submissions S."/>
        </authorList>
    </citation>
    <scope>NUCLEOTIDE SEQUENCE [LARGE SCALE GENOMIC DNA]</scope>
    <source>
        <strain evidence="5 7">DSM 18447</strain>
    </source>
</reference>
<dbReference type="Proteomes" id="UP000186216">
    <property type="component" value="Unassembled WGS sequence"/>
</dbReference>
<dbReference type="EMBL" id="FTOU01000021">
    <property type="protein sequence ID" value="SIT12504.1"/>
    <property type="molecule type" value="Genomic_DNA"/>
</dbReference>
<feature type="domain" description="Pyruvate carboxyltransferase" evidence="4">
    <location>
        <begin position="7"/>
        <end position="281"/>
    </location>
</feature>
<protein>
    <submittedName>
        <fullName evidence="5">Hydroxymethylglutaryl-CoA lyase</fullName>
    </submittedName>
</protein>
<sequence>MANGRDVIVSEVGPRDGLQSVARVMNYDARLDWIAALAEAGLAEIEIGSFVSPTHLPQMADTDRLLEDWRTSVALNTAIPEIIGLVANLRGAERAIAAGVDKITIPVSISETHSRTNLGKSTDEMIAETKRIVQLVRDRTPAIGVEAGLSTAFGCVVEGAMDPGRVVDIAERVIRAGVTSVGLSDTAGSGTPTQVRKLFRQMYNSLGSNVGAAHFHNTRGQGLANVLAALDAGVRTFDSSLAGLGGCPYAPGATGNIVTEDLVFLLEAEGLATGIDLDRLVAARSQLLRGLPGEPLYGYIADAGLPTGFSRSLRSASA</sequence>
<name>A0AA45W7W4_9RHOB</name>
<dbReference type="InterPro" id="IPR013785">
    <property type="entry name" value="Aldolase_TIM"/>
</dbReference>
<evidence type="ECO:0000313" key="5">
    <source>
        <dbReference type="EMBL" id="SIT12504.1"/>
    </source>
</evidence>
<dbReference type="PANTHER" id="PTHR42738">
    <property type="entry name" value="HYDROXYMETHYLGLUTARYL-COA LYASE"/>
    <property type="match status" value="1"/>
</dbReference>
<evidence type="ECO:0000259" key="4">
    <source>
        <dbReference type="PROSITE" id="PS50991"/>
    </source>
</evidence>
<accession>A0AA45W7W4</accession>
<proteinExistence type="inferred from homology"/>